<keyword evidence="5 8" id="KW-0547">Nucleotide-binding</keyword>
<evidence type="ECO:0000256" key="7">
    <source>
        <dbReference type="ARBA" id="ARBA00048258"/>
    </source>
</evidence>
<dbReference type="CDD" id="cd00560">
    <property type="entry name" value="PanC"/>
    <property type="match status" value="1"/>
</dbReference>
<evidence type="ECO:0000256" key="8">
    <source>
        <dbReference type="HAMAP-Rule" id="MF_00158"/>
    </source>
</evidence>
<dbReference type="InterPro" id="IPR042176">
    <property type="entry name" value="Pantoate_ligase_C"/>
</dbReference>
<keyword evidence="3 8" id="KW-0436">Ligase</keyword>
<dbReference type="InterPro" id="IPR003721">
    <property type="entry name" value="Pantoate_ligase"/>
</dbReference>
<keyword evidence="4 8" id="KW-0566">Pantothenate biosynthesis</keyword>
<dbReference type="OrthoDB" id="9773087at2"/>
<dbReference type="PANTHER" id="PTHR21299">
    <property type="entry name" value="CYTIDYLATE KINASE/PANTOATE-BETA-ALANINE LIGASE"/>
    <property type="match status" value="1"/>
</dbReference>
<dbReference type="GO" id="GO:0005524">
    <property type="term" value="F:ATP binding"/>
    <property type="evidence" value="ECO:0007669"/>
    <property type="project" value="UniProtKB-KW"/>
</dbReference>
<keyword evidence="10" id="KW-1185">Reference proteome</keyword>
<protein>
    <recommendedName>
        <fullName evidence="8">Pantothenate synthetase</fullName>
        <shortName evidence="8">PS</shortName>
        <ecNumber evidence="8">6.3.2.1</ecNumber>
    </recommendedName>
    <alternativeName>
        <fullName evidence="8">Pantoate--beta-alanine ligase</fullName>
    </alternativeName>
    <alternativeName>
        <fullName evidence="8">Pantoate-activating enzyme</fullName>
    </alternativeName>
</protein>
<gene>
    <name evidence="8" type="primary">panC</name>
    <name evidence="9" type="ORF">SAMN05444007_104230</name>
</gene>
<dbReference type="EC" id="6.3.2.1" evidence="8"/>
<dbReference type="Proteomes" id="UP000199379">
    <property type="component" value="Unassembled WGS sequence"/>
</dbReference>
<comment type="miscellaneous">
    <text evidence="8">The reaction proceeds by a bi uni uni bi ping pong mechanism.</text>
</comment>
<evidence type="ECO:0000256" key="4">
    <source>
        <dbReference type="ARBA" id="ARBA00022655"/>
    </source>
</evidence>
<comment type="similarity">
    <text evidence="2 8">Belongs to the pantothenate synthetase family.</text>
</comment>
<feature type="binding site" evidence="8">
    <location>
        <position position="178"/>
    </location>
    <ligand>
        <name>ATP</name>
        <dbReference type="ChEBI" id="CHEBI:30616"/>
    </ligand>
</feature>
<dbReference type="UniPathway" id="UPA00028">
    <property type="reaction ID" value="UER00005"/>
</dbReference>
<reference evidence="9 10" key="1">
    <citation type="submission" date="2016-10" db="EMBL/GenBank/DDBJ databases">
        <authorList>
            <person name="de Groot N.N."/>
        </authorList>
    </citation>
    <scope>NUCLEOTIDE SEQUENCE [LARGE SCALE GENOMIC DNA]</scope>
    <source>
        <strain evidence="9 10">DSM 29340</strain>
    </source>
</reference>
<feature type="binding site" evidence="8">
    <location>
        <begin position="186"/>
        <end position="189"/>
    </location>
    <ligand>
        <name>ATP</name>
        <dbReference type="ChEBI" id="CHEBI:30616"/>
    </ligand>
</feature>
<dbReference type="NCBIfam" id="TIGR00125">
    <property type="entry name" value="cyt_tran_rel"/>
    <property type="match status" value="1"/>
</dbReference>
<evidence type="ECO:0000256" key="6">
    <source>
        <dbReference type="ARBA" id="ARBA00022840"/>
    </source>
</evidence>
<dbReference type="AlphaFoldDB" id="A0A1H6Y0J9"/>
<evidence type="ECO:0000256" key="5">
    <source>
        <dbReference type="ARBA" id="ARBA00022741"/>
    </source>
</evidence>
<dbReference type="GO" id="GO:0004592">
    <property type="term" value="F:pantoate-beta-alanine ligase activity"/>
    <property type="evidence" value="ECO:0007669"/>
    <property type="project" value="UniProtKB-UniRule"/>
</dbReference>
<dbReference type="HAMAP" id="MF_00158">
    <property type="entry name" value="PanC"/>
    <property type="match status" value="1"/>
</dbReference>
<feature type="binding site" evidence="8">
    <location>
        <begin position="32"/>
        <end position="39"/>
    </location>
    <ligand>
        <name>ATP</name>
        <dbReference type="ChEBI" id="CHEBI:30616"/>
    </ligand>
</feature>
<evidence type="ECO:0000313" key="10">
    <source>
        <dbReference type="Proteomes" id="UP000199379"/>
    </source>
</evidence>
<evidence type="ECO:0000256" key="3">
    <source>
        <dbReference type="ARBA" id="ARBA00022598"/>
    </source>
</evidence>
<accession>A0A1H6Y0J9</accession>
<dbReference type="STRING" id="1227549.SAMN05444007_104230"/>
<feature type="binding site" evidence="8">
    <location>
        <position position="63"/>
    </location>
    <ligand>
        <name>beta-alanine</name>
        <dbReference type="ChEBI" id="CHEBI:57966"/>
    </ligand>
</feature>
<sequence>MSAPILRDRNTLRRLREGWARADQCIGVVPTMGALHPGHLSLVEAAKAACDRVIVTIFVNPTQFNNPADLDRYPRTEAEDAALLAPYAVDAVYAPAPDQVYPEGFATTVSVQGLTDAMEGAFRPGHFDGVATVVAKLFLQTGAQQAFFGEKDYQQLLVVRRMARDLDIPITVTGCPTVREPSGLALSSRNRRLSAAGRDRAAALYSVMCETARALAAGQSFAPLAQTARQTLVDQGFAAPEYFELRSEAALAPLDRPTEPARLFVAAELEGVRLIDNIAVPAV</sequence>
<evidence type="ECO:0000256" key="2">
    <source>
        <dbReference type="ARBA" id="ARBA00009256"/>
    </source>
</evidence>
<dbReference type="PANTHER" id="PTHR21299:SF1">
    <property type="entry name" value="PANTOATE--BETA-ALANINE LIGASE"/>
    <property type="match status" value="1"/>
</dbReference>
<comment type="catalytic activity">
    <reaction evidence="7 8">
        <text>(R)-pantoate + beta-alanine + ATP = (R)-pantothenate + AMP + diphosphate + H(+)</text>
        <dbReference type="Rhea" id="RHEA:10912"/>
        <dbReference type="ChEBI" id="CHEBI:15378"/>
        <dbReference type="ChEBI" id="CHEBI:15980"/>
        <dbReference type="ChEBI" id="CHEBI:29032"/>
        <dbReference type="ChEBI" id="CHEBI:30616"/>
        <dbReference type="ChEBI" id="CHEBI:33019"/>
        <dbReference type="ChEBI" id="CHEBI:57966"/>
        <dbReference type="ChEBI" id="CHEBI:456215"/>
        <dbReference type="EC" id="6.3.2.1"/>
    </reaction>
</comment>
<dbReference type="InterPro" id="IPR004821">
    <property type="entry name" value="Cyt_trans-like"/>
</dbReference>
<dbReference type="NCBIfam" id="TIGR00018">
    <property type="entry name" value="panC"/>
    <property type="match status" value="1"/>
</dbReference>
<feature type="binding site" evidence="8">
    <location>
        <position position="155"/>
    </location>
    <ligand>
        <name>(R)-pantoate</name>
        <dbReference type="ChEBI" id="CHEBI:15980"/>
    </ligand>
</feature>
<keyword evidence="8" id="KW-0963">Cytoplasm</keyword>
<dbReference type="EMBL" id="FNYD01000004">
    <property type="protein sequence ID" value="SEJ34838.1"/>
    <property type="molecule type" value="Genomic_DNA"/>
</dbReference>
<feature type="binding site" evidence="8">
    <location>
        <position position="63"/>
    </location>
    <ligand>
        <name>(R)-pantoate</name>
        <dbReference type="ChEBI" id="CHEBI:15980"/>
    </ligand>
</feature>
<dbReference type="Gene3D" id="3.40.50.620">
    <property type="entry name" value="HUPs"/>
    <property type="match status" value="1"/>
</dbReference>
<dbReference type="Gene3D" id="3.30.1300.10">
    <property type="entry name" value="Pantoate-beta-alanine ligase, C-terminal domain"/>
    <property type="match status" value="1"/>
</dbReference>
<feature type="active site" description="Proton donor" evidence="8">
    <location>
        <position position="39"/>
    </location>
</feature>
<keyword evidence="6 8" id="KW-0067">ATP-binding</keyword>
<dbReference type="GO" id="GO:0015940">
    <property type="term" value="P:pantothenate biosynthetic process"/>
    <property type="evidence" value="ECO:0007669"/>
    <property type="project" value="UniProtKB-UniRule"/>
</dbReference>
<feature type="binding site" evidence="8">
    <location>
        <begin position="149"/>
        <end position="152"/>
    </location>
    <ligand>
        <name>ATP</name>
        <dbReference type="ChEBI" id="CHEBI:30616"/>
    </ligand>
</feature>
<comment type="function">
    <text evidence="8">Catalyzes the condensation of pantoate with beta-alanine in an ATP-dependent reaction via a pantoyl-adenylate intermediate.</text>
</comment>
<dbReference type="RefSeq" id="WP_092365006.1">
    <property type="nucleotide sequence ID" value="NZ_BMGV01000004.1"/>
</dbReference>
<comment type="pathway">
    <text evidence="1 8">Cofactor biosynthesis; (R)-pantothenate biosynthesis; (R)-pantothenate from (R)-pantoate and beta-alanine: step 1/1.</text>
</comment>
<dbReference type="Pfam" id="PF02569">
    <property type="entry name" value="Pantoate_ligase"/>
    <property type="match status" value="1"/>
</dbReference>
<organism evidence="9 10">
    <name type="scientific">Cribrihabitans marinus</name>
    <dbReference type="NCBI Taxonomy" id="1227549"/>
    <lineage>
        <taxon>Bacteria</taxon>
        <taxon>Pseudomonadati</taxon>
        <taxon>Pseudomonadota</taxon>
        <taxon>Alphaproteobacteria</taxon>
        <taxon>Rhodobacterales</taxon>
        <taxon>Paracoccaceae</taxon>
        <taxon>Cribrihabitans</taxon>
    </lineage>
</organism>
<name>A0A1H6Y0J9_9RHOB</name>
<evidence type="ECO:0000256" key="1">
    <source>
        <dbReference type="ARBA" id="ARBA00004990"/>
    </source>
</evidence>
<dbReference type="InterPro" id="IPR014729">
    <property type="entry name" value="Rossmann-like_a/b/a_fold"/>
</dbReference>
<dbReference type="SUPFAM" id="SSF52374">
    <property type="entry name" value="Nucleotidylyl transferase"/>
    <property type="match status" value="1"/>
</dbReference>
<proteinExistence type="inferred from homology"/>
<evidence type="ECO:0000313" key="9">
    <source>
        <dbReference type="EMBL" id="SEJ34838.1"/>
    </source>
</evidence>
<comment type="subcellular location">
    <subcellularLocation>
        <location evidence="8">Cytoplasm</location>
    </subcellularLocation>
</comment>
<comment type="subunit">
    <text evidence="8">Homodimer.</text>
</comment>
<dbReference type="GO" id="GO:0005829">
    <property type="term" value="C:cytosol"/>
    <property type="evidence" value="ECO:0007669"/>
    <property type="project" value="TreeGrafter"/>
</dbReference>